<reference evidence="2 3" key="1">
    <citation type="submission" date="2018-09" db="EMBL/GenBank/DDBJ databases">
        <title>Phylogeny of the Shewanellaceae, and recommendation for two new genera, Pseudoshewanella and Parashewanella.</title>
        <authorList>
            <person name="Wang G."/>
        </authorList>
    </citation>
    <scope>NUCLEOTIDE SEQUENCE [LARGE SCALE GENOMIC DNA]</scope>
    <source>
        <strain evidence="2 3">KCTC 22492</strain>
    </source>
</reference>
<evidence type="ECO:0000313" key="3">
    <source>
        <dbReference type="Proteomes" id="UP000273022"/>
    </source>
</evidence>
<dbReference type="CDD" id="cd18722">
    <property type="entry name" value="PIN_NicB-like"/>
    <property type="match status" value="1"/>
</dbReference>
<sequence>MRQKGVDIKLGVDIATISQNKLVDKIILIAGDSDFVPAAKLARMSGIDFVLDALRNNIDNSLHEHIDGLVSHDLVAILKDVLDKNPEKTPSW</sequence>
<feature type="domain" description="NYN" evidence="1">
    <location>
        <begin position="3"/>
        <end position="49"/>
    </location>
</feature>
<dbReference type="RefSeq" id="WP_121852634.1">
    <property type="nucleotide sequence ID" value="NZ_CP037952.1"/>
</dbReference>
<dbReference type="Proteomes" id="UP000273022">
    <property type="component" value="Unassembled WGS sequence"/>
</dbReference>
<evidence type="ECO:0000313" key="2">
    <source>
        <dbReference type="EMBL" id="RJY18382.1"/>
    </source>
</evidence>
<keyword evidence="3" id="KW-1185">Reference proteome</keyword>
<accession>A0A3A6TQT7</accession>
<name>A0A3A6TQT7_9GAMM</name>
<dbReference type="Pfam" id="PF01936">
    <property type="entry name" value="NYN"/>
    <property type="match status" value="1"/>
</dbReference>
<dbReference type="InterPro" id="IPR021139">
    <property type="entry name" value="NYN"/>
</dbReference>
<dbReference type="Gene3D" id="3.40.50.1010">
    <property type="entry name" value="5'-nuclease"/>
    <property type="match status" value="1"/>
</dbReference>
<proteinExistence type="predicted"/>
<dbReference type="GO" id="GO:0004540">
    <property type="term" value="F:RNA nuclease activity"/>
    <property type="evidence" value="ECO:0007669"/>
    <property type="project" value="InterPro"/>
</dbReference>
<dbReference type="AlphaFoldDB" id="A0A3A6TQT7"/>
<evidence type="ECO:0000259" key="1">
    <source>
        <dbReference type="Pfam" id="PF01936"/>
    </source>
</evidence>
<dbReference type="EMBL" id="QYYH01000023">
    <property type="protein sequence ID" value="RJY18382.1"/>
    <property type="molecule type" value="Genomic_DNA"/>
</dbReference>
<gene>
    <name evidence="2" type="ORF">D5R81_05415</name>
</gene>
<comment type="caution">
    <text evidence="2">The sequence shown here is derived from an EMBL/GenBank/DDBJ whole genome shotgun (WGS) entry which is preliminary data.</text>
</comment>
<protein>
    <submittedName>
        <fullName evidence="2">NYN domain-containing protein</fullName>
    </submittedName>
</protein>
<organism evidence="2 3">
    <name type="scientific">Parashewanella spongiae</name>
    <dbReference type="NCBI Taxonomy" id="342950"/>
    <lineage>
        <taxon>Bacteria</taxon>
        <taxon>Pseudomonadati</taxon>
        <taxon>Pseudomonadota</taxon>
        <taxon>Gammaproteobacteria</taxon>
        <taxon>Alteromonadales</taxon>
        <taxon>Shewanellaceae</taxon>
        <taxon>Parashewanella</taxon>
    </lineage>
</organism>
<dbReference type="OrthoDB" id="9794137at2"/>